<dbReference type="RefSeq" id="WP_194702487.1">
    <property type="nucleotide sequence ID" value="NZ_JADKNH010000008.1"/>
</dbReference>
<organism evidence="1 2">
    <name type="scientific">Fusibacter ferrireducens</name>
    <dbReference type="NCBI Taxonomy" id="2785058"/>
    <lineage>
        <taxon>Bacteria</taxon>
        <taxon>Bacillati</taxon>
        <taxon>Bacillota</taxon>
        <taxon>Clostridia</taxon>
        <taxon>Eubacteriales</taxon>
        <taxon>Eubacteriales Family XII. Incertae Sedis</taxon>
        <taxon>Fusibacter</taxon>
    </lineage>
</organism>
<gene>
    <name evidence="1" type="ORF">ISU02_14095</name>
</gene>
<comment type="caution">
    <text evidence="1">The sequence shown here is derived from an EMBL/GenBank/DDBJ whole genome shotgun (WGS) entry which is preliminary data.</text>
</comment>
<reference evidence="1 2" key="1">
    <citation type="submission" date="2020-11" db="EMBL/GenBank/DDBJ databases">
        <title>Fusibacter basophilias sp. nov.</title>
        <authorList>
            <person name="Qiu D."/>
        </authorList>
    </citation>
    <scope>NUCLEOTIDE SEQUENCE [LARGE SCALE GENOMIC DNA]</scope>
    <source>
        <strain evidence="1 2">Q10-2</strain>
    </source>
</reference>
<accession>A0ABR9ZUY5</accession>
<evidence type="ECO:0000313" key="2">
    <source>
        <dbReference type="Proteomes" id="UP000614200"/>
    </source>
</evidence>
<keyword evidence="2" id="KW-1185">Reference proteome</keyword>
<protein>
    <submittedName>
        <fullName evidence="1">Uncharacterized protein</fullName>
    </submittedName>
</protein>
<name>A0ABR9ZUY5_9FIRM</name>
<proteinExistence type="predicted"/>
<dbReference type="Proteomes" id="UP000614200">
    <property type="component" value="Unassembled WGS sequence"/>
</dbReference>
<evidence type="ECO:0000313" key="1">
    <source>
        <dbReference type="EMBL" id="MBF4694250.1"/>
    </source>
</evidence>
<sequence length="394" mass="46224">MRTFKRFVYRTDKKASDGEILAQMQNVLIENNYNYSSFYFYFSDNNNLNNRSNIDRIIKEYPYLAAFEIKDYTNKPFKPEDRIVCNYDKLWSGFENNYNASKFKLEDIIQIAYGIRKKYYFYESYYNFYNINWGIDTKPSNPLYPFERSPLSLDPANDKLSYSSSLYLVNDWWYPTRYRRIVAIVEFNSNSNYKLELKKIEEKLSKLGRKEESKVVVEMTLEEIASRKSKEIDIKNQLDLIKLEVESNIIPNKIPIYPNDPSKSQVVEGSVSVKESLKRAFKNTKYSYDSKSSALGFSVLKRVTNNNNIIYVQVDSGTWSRSISCNIVVQYYGISHYQQINIMNSKYSGTGHFGNQTDVDNIVDNIHIILEELEETKIRDLDELMGVSPAFFLT</sequence>
<dbReference type="EMBL" id="JADKNH010000008">
    <property type="protein sequence ID" value="MBF4694250.1"/>
    <property type="molecule type" value="Genomic_DNA"/>
</dbReference>